<sequence length="235" mass="26999">MLHPESVFKQTYVRNRNKRMKKITAILLAFTLFTLSCKSPKTIIEVAPTKPPVVSPAITYSYSADQIRYGKNNFRRGWANKNDVQLLYISVMNNSEEPVHGSQLGFYSEGNKLEIVNNKLAAEKLKTRRFPKAAYIIPVFIVFYVAYEGLLSALDVDDDLDGDGFSDYPEFQQKEKQKDPTEKMNFLQKKLYVFNIAAEIIYPQEKIEGFVAFKSKSPINELTIKLENTDYKVVQ</sequence>
<organism evidence="1 2">
    <name type="scientific">Maribellus luteus</name>
    <dbReference type="NCBI Taxonomy" id="2305463"/>
    <lineage>
        <taxon>Bacteria</taxon>
        <taxon>Pseudomonadati</taxon>
        <taxon>Bacteroidota</taxon>
        <taxon>Bacteroidia</taxon>
        <taxon>Marinilabiliales</taxon>
        <taxon>Prolixibacteraceae</taxon>
        <taxon>Maribellus</taxon>
    </lineage>
</organism>
<reference evidence="1 2" key="1">
    <citation type="submission" date="2018-08" db="EMBL/GenBank/DDBJ databases">
        <title>Pallidiluteibacterium maritimus gen. nov., sp. nov., isolated from coastal sediment.</title>
        <authorList>
            <person name="Zhou L.Y."/>
        </authorList>
    </citation>
    <scope>NUCLEOTIDE SEQUENCE [LARGE SCALE GENOMIC DNA]</scope>
    <source>
        <strain evidence="1 2">XSD2</strain>
    </source>
</reference>
<accession>A0A399SQT2</accession>
<proteinExistence type="predicted"/>
<dbReference type="EMBL" id="QWGR01000014">
    <property type="protein sequence ID" value="RIJ46426.1"/>
    <property type="molecule type" value="Genomic_DNA"/>
</dbReference>
<comment type="caution">
    <text evidence="1">The sequence shown here is derived from an EMBL/GenBank/DDBJ whole genome shotgun (WGS) entry which is preliminary data.</text>
</comment>
<name>A0A399SQT2_9BACT</name>
<protein>
    <submittedName>
        <fullName evidence="1">Uncharacterized protein</fullName>
    </submittedName>
</protein>
<dbReference type="AlphaFoldDB" id="A0A399SQT2"/>
<dbReference type="Proteomes" id="UP000265926">
    <property type="component" value="Unassembled WGS sequence"/>
</dbReference>
<keyword evidence="2" id="KW-1185">Reference proteome</keyword>
<gene>
    <name evidence="1" type="ORF">D1614_18605</name>
</gene>
<evidence type="ECO:0000313" key="2">
    <source>
        <dbReference type="Proteomes" id="UP000265926"/>
    </source>
</evidence>
<evidence type="ECO:0000313" key="1">
    <source>
        <dbReference type="EMBL" id="RIJ46426.1"/>
    </source>
</evidence>